<evidence type="ECO:0000313" key="2">
    <source>
        <dbReference type="Proteomes" id="UP000095287"/>
    </source>
</evidence>
<protein>
    <submittedName>
        <fullName evidence="3">Secreted protein</fullName>
    </submittedName>
</protein>
<evidence type="ECO:0000256" key="1">
    <source>
        <dbReference type="SAM" id="SignalP"/>
    </source>
</evidence>
<feature type="signal peptide" evidence="1">
    <location>
        <begin position="1"/>
        <end position="23"/>
    </location>
</feature>
<keyword evidence="1" id="KW-0732">Signal</keyword>
<keyword evidence="2" id="KW-1185">Reference proteome</keyword>
<dbReference type="AlphaFoldDB" id="A0A1I8A9N0"/>
<reference evidence="3" key="1">
    <citation type="submission" date="2016-11" db="UniProtKB">
        <authorList>
            <consortium name="WormBaseParasite"/>
        </authorList>
    </citation>
    <scope>IDENTIFICATION</scope>
</reference>
<dbReference type="Proteomes" id="UP000095287">
    <property type="component" value="Unplaced"/>
</dbReference>
<accession>A0A1I8A9N0</accession>
<proteinExistence type="predicted"/>
<dbReference type="WBParaSite" id="L893_g3505.t1">
    <property type="protein sequence ID" value="L893_g3505.t1"/>
    <property type="gene ID" value="L893_g3505"/>
</dbReference>
<sequence>MQMFGTMCMNLLGLARWVTNWKADQVGVRSSKKESAQYVYFLIGYNHVLEPQEERPGTTSAPTTTLCVLLLFILTLQKIYGLHVSVAAVDISRPPAMPFFVLLLAKDVRCAVHPIEVA</sequence>
<organism evidence="2 3">
    <name type="scientific">Steinernema glaseri</name>
    <dbReference type="NCBI Taxonomy" id="37863"/>
    <lineage>
        <taxon>Eukaryota</taxon>
        <taxon>Metazoa</taxon>
        <taxon>Ecdysozoa</taxon>
        <taxon>Nematoda</taxon>
        <taxon>Chromadorea</taxon>
        <taxon>Rhabditida</taxon>
        <taxon>Tylenchina</taxon>
        <taxon>Panagrolaimomorpha</taxon>
        <taxon>Strongyloidoidea</taxon>
        <taxon>Steinernematidae</taxon>
        <taxon>Steinernema</taxon>
    </lineage>
</organism>
<feature type="chain" id="PRO_5009314445" evidence="1">
    <location>
        <begin position="24"/>
        <end position="118"/>
    </location>
</feature>
<evidence type="ECO:0000313" key="3">
    <source>
        <dbReference type="WBParaSite" id="L893_g3505.t1"/>
    </source>
</evidence>
<name>A0A1I8A9N0_9BILA</name>